<proteinExistence type="predicted"/>
<gene>
    <name evidence="2" type="ORF">RZS28_00840</name>
</gene>
<dbReference type="Proteomes" id="UP001626536">
    <property type="component" value="Chromosome"/>
</dbReference>
<dbReference type="InterPro" id="IPR011856">
    <property type="entry name" value="tRNA_endonuc-like_dom_sf"/>
</dbReference>
<organism evidence="2 3">
    <name type="scientific">Methylocapsa polymorpha</name>
    <dbReference type="NCBI Taxonomy" id="3080828"/>
    <lineage>
        <taxon>Bacteria</taxon>
        <taxon>Pseudomonadati</taxon>
        <taxon>Pseudomonadota</taxon>
        <taxon>Alphaproteobacteria</taxon>
        <taxon>Hyphomicrobiales</taxon>
        <taxon>Beijerinckiaceae</taxon>
        <taxon>Methylocapsa</taxon>
    </lineage>
</organism>
<keyword evidence="3" id="KW-1185">Reference proteome</keyword>
<evidence type="ECO:0000256" key="1">
    <source>
        <dbReference type="SAM" id="MobiDB-lite"/>
    </source>
</evidence>
<dbReference type="RefSeq" id="WP_407339340.1">
    <property type="nucleotide sequence ID" value="NZ_CP136862.1"/>
</dbReference>
<reference evidence="2 3" key="1">
    <citation type="submission" date="2023-10" db="EMBL/GenBank/DDBJ databases">
        <title>Novel methanotroph of the genus Methylocapsa from a subarctic wetland.</title>
        <authorList>
            <person name="Belova S.E."/>
            <person name="Oshkin I.Y."/>
            <person name="Miroshnikov K."/>
            <person name="Dedysh S.N."/>
        </authorList>
    </citation>
    <scope>NUCLEOTIDE SEQUENCE [LARGE SCALE GENOMIC DNA]</scope>
    <source>
        <strain evidence="2 3">RX1</strain>
    </source>
</reference>
<accession>A0ABZ0HTM3</accession>
<dbReference type="Gene3D" id="3.40.1350.10">
    <property type="match status" value="1"/>
</dbReference>
<name>A0ABZ0HTM3_9HYPH</name>
<dbReference type="EMBL" id="CP136862">
    <property type="protein sequence ID" value="WOJ89894.1"/>
    <property type="molecule type" value="Genomic_DNA"/>
</dbReference>
<evidence type="ECO:0000313" key="3">
    <source>
        <dbReference type="Proteomes" id="UP001626536"/>
    </source>
</evidence>
<protein>
    <recommendedName>
        <fullName evidence="4">VRR-NUC domain-containing protein</fullName>
    </recommendedName>
</protein>
<feature type="region of interest" description="Disordered" evidence="1">
    <location>
        <begin position="146"/>
        <end position="182"/>
    </location>
</feature>
<sequence length="182" mass="20309">MSKATPPLLLIGEGRKPRLRRAPTPRPKELSLHMSVAKLLRDHARPEWQWCHVPNGELRDKRTAAKLKNMGAKAGWPDFILVPPIGQLHCLELKRIGEDLSDAQDDFRMWCIRSGVPHVVAYSLDEVLIAFDVWGCLSIEITKRGPGNPTGANQHTKVEPEQVGIVDNVNDSYPERPTGNSA</sequence>
<evidence type="ECO:0000313" key="2">
    <source>
        <dbReference type="EMBL" id="WOJ89894.1"/>
    </source>
</evidence>
<evidence type="ECO:0008006" key="4">
    <source>
        <dbReference type="Google" id="ProtNLM"/>
    </source>
</evidence>